<gene>
    <name evidence="1" type="ORF">BS47DRAFT_1348022</name>
</gene>
<comment type="caution">
    <text evidence="1">The sequence shown here is derived from an EMBL/GenBank/DDBJ whole genome shotgun (WGS) entry which is preliminary data.</text>
</comment>
<proteinExistence type="predicted"/>
<evidence type="ECO:0000313" key="2">
    <source>
        <dbReference type="Proteomes" id="UP000886523"/>
    </source>
</evidence>
<evidence type="ECO:0000313" key="1">
    <source>
        <dbReference type="EMBL" id="KAF9510462.1"/>
    </source>
</evidence>
<protein>
    <submittedName>
        <fullName evidence="1">Uncharacterized protein</fullName>
    </submittedName>
</protein>
<dbReference type="AlphaFoldDB" id="A0A9P6AR90"/>
<dbReference type="Proteomes" id="UP000886523">
    <property type="component" value="Unassembled WGS sequence"/>
</dbReference>
<accession>A0A9P6AR90</accession>
<dbReference type="OrthoDB" id="5424209at2759"/>
<organism evidence="1 2">
    <name type="scientific">Hydnum rufescens UP504</name>
    <dbReference type="NCBI Taxonomy" id="1448309"/>
    <lineage>
        <taxon>Eukaryota</taxon>
        <taxon>Fungi</taxon>
        <taxon>Dikarya</taxon>
        <taxon>Basidiomycota</taxon>
        <taxon>Agaricomycotina</taxon>
        <taxon>Agaricomycetes</taxon>
        <taxon>Cantharellales</taxon>
        <taxon>Hydnaceae</taxon>
        <taxon>Hydnum</taxon>
    </lineage>
</organism>
<sequence>MSDGQPESGLSQLSLYYDSVSSMTSPSTSLPRSKMEEMCYYVGLPSSPKLVCRTGATLWMKPTGLEAYWVPKELRPVFGHSLNNIWKDFGPKLCDFLDSMGVLWTTIDVVRFVNVGKGEAVGPVVLWIRGTLDLLEKFGISDVEVEIRESIYTRLAGPSLLKPVRDIDPTADPRLIAEGTGGFYLAQGGDSKNILLVTAHHVFFPPDVDYAHTNISAPRLNAFDNLIKFIKTKSRDHSLIAAHRKRQIEKLQKREAGDDKGDAKRVTWERETTQWLLDQENEAMVTLDEFHHEVKKNWSRPSQRVLGRIVRSAPLTLGAGEGKESFTEDYAIVELDSSKIEKAFRGNVIDLGTKIPMEEFTSKMYPRADASTTFKYPDDRLLKLHNVITESEMSNPDMLSPDGQPCLLAVLPGIFSFVREYYSNGTHKTSTEWAILPYDCKSGVFSAPGDSGSVIVDDHGHFGASSLAANGFPDAYLYPAMA</sequence>
<keyword evidence="2" id="KW-1185">Reference proteome</keyword>
<name>A0A9P6AR90_9AGAM</name>
<dbReference type="EMBL" id="MU129016">
    <property type="protein sequence ID" value="KAF9510462.1"/>
    <property type="molecule type" value="Genomic_DNA"/>
</dbReference>
<reference evidence="1" key="1">
    <citation type="journal article" date="2020" name="Nat. Commun.">
        <title>Large-scale genome sequencing of mycorrhizal fungi provides insights into the early evolution of symbiotic traits.</title>
        <authorList>
            <person name="Miyauchi S."/>
            <person name="Kiss E."/>
            <person name="Kuo A."/>
            <person name="Drula E."/>
            <person name="Kohler A."/>
            <person name="Sanchez-Garcia M."/>
            <person name="Morin E."/>
            <person name="Andreopoulos B."/>
            <person name="Barry K.W."/>
            <person name="Bonito G."/>
            <person name="Buee M."/>
            <person name="Carver A."/>
            <person name="Chen C."/>
            <person name="Cichocki N."/>
            <person name="Clum A."/>
            <person name="Culley D."/>
            <person name="Crous P.W."/>
            <person name="Fauchery L."/>
            <person name="Girlanda M."/>
            <person name="Hayes R.D."/>
            <person name="Keri Z."/>
            <person name="LaButti K."/>
            <person name="Lipzen A."/>
            <person name="Lombard V."/>
            <person name="Magnuson J."/>
            <person name="Maillard F."/>
            <person name="Murat C."/>
            <person name="Nolan M."/>
            <person name="Ohm R.A."/>
            <person name="Pangilinan J."/>
            <person name="Pereira M.F."/>
            <person name="Perotto S."/>
            <person name="Peter M."/>
            <person name="Pfister S."/>
            <person name="Riley R."/>
            <person name="Sitrit Y."/>
            <person name="Stielow J.B."/>
            <person name="Szollosi G."/>
            <person name="Zifcakova L."/>
            <person name="Stursova M."/>
            <person name="Spatafora J.W."/>
            <person name="Tedersoo L."/>
            <person name="Vaario L.M."/>
            <person name="Yamada A."/>
            <person name="Yan M."/>
            <person name="Wang P."/>
            <person name="Xu J."/>
            <person name="Bruns T."/>
            <person name="Baldrian P."/>
            <person name="Vilgalys R."/>
            <person name="Dunand C."/>
            <person name="Henrissat B."/>
            <person name="Grigoriev I.V."/>
            <person name="Hibbett D."/>
            <person name="Nagy L.G."/>
            <person name="Martin F.M."/>
        </authorList>
    </citation>
    <scope>NUCLEOTIDE SEQUENCE</scope>
    <source>
        <strain evidence="1">UP504</strain>
    </source>
</reference>